<accession>A0A919RBW6</accession>
<feature type="region of interest" description="Disordered" evidence="1">
    <location>
        <begin position="56"/>
        <end position="82"/>
    </location>
</feature>
<proteinExistence type="predicted"/>
<evidence type="ECO:0000313" key="2">
    <source>
        <dbReference type="EMBL" id="GII89930.1"/>
    </source>
</evidence>
<gene>
    <name evidence="2" type="ORF">Ssi02_01610</name>
</gene>
<sequence length="157" mass="16344">MLNRRVLLIAGSWLVAAVIATVGSIAVIRLVVPDLTGSTGAARSTEDVTRALAQTTPVAAATSRPSPTPTGEPSSASGKKRAISTKGGSFIATCTNGTVTVQNLFAGQGFQLDDGPYGTGKRVEVEFESERLDIRVTVTCDANGIPREKIQQEVDAD</sequence>
<dbReference type="AlphaFoldDB" id="A0A919RBW6"/>
<feature type="compositionally biased region" description="Polar residues" evidence="1">
    <location>
        <begin position="56"/>
        <end position="77"/>
    </location>
</feature>
<evidence type="ECO:0008006" key="4">
    <source>
        <dbReference type="Google" id="ProtNLM"/>
    </source>
</evidence>
<name>A0A919RBW6_9ACTN</name>
<protein>
    <recommendedName>
        <fullName evidence="4">Septum formation initiator</fullName>
    </recommendedName>
</protein>
<dbReference type="EMBL" id="BOOW01000002">
    <property type="protein sequence ID" value="GII89930.1"/>
    <property type="molecule type" value="Genomic_DNA"/>
</dbReference>
<dbReference type="Proteomes" id="UP000606172">
    <property type="component" value="Unassembled WGS sequence"/>
</dbReference>
<reference evidence="2" key="1">
    <citation type="submission" date="2021-01" db="EMBL/GenBank/DDBJ databases">
        <title>Whole genome shotgun sequence of Sinosporangium siamense NBRC 109515.</title>
        <authorList>
            <person name="Komaki H."/>
            <person name="Tamura T."/>
        </authorList>
    </citation>
    <scope>NUCLEOTIDE SEQUENCE</scope>
    <source>
        <strain evidence="2">NBRC 109515</strain>
    </source>
</reference>
<evidence type="ECO:0000256" key="1">
    <source>
        <dbReference type="SAM" id="MobiDB-lite"/>
    </source>
</evidence>
<comment type="caution">
    <text evidence="2">The sequence shown here is derived from an EMBL/GenBank/DDBJ whole genome shotgun (WGS) entry which is preliminary data.</text>
</comment>
<evidence type="ECO:0000313" key="3">
    <source>
        <dbReference type="Proteomes" id="UP000606172"/>
    </source>
</evidence>
<dbReference type="RefSeq" id="WP_204019947.1">
    <property type="nucleotide sequence ID" value="NZ_BOOW01000002.1"/>
</dbReference>
<keyword evidence="3" id="KW-1185">Reference proteome</keyword>
<organism evidence="2 3">
    <name type="scientific">Sinosporangium siamense</name>
    <dbReference type="NCBI Taxonomy" id="1367973"/>
    <lineage>
        <taxon>Bacteria</taxon>
        <taxon>Bacillati</taxon>
        <taxon>Actinomycetota</taxon>
        <taxon>Actinomycetes</taxon>
        <taxon>Streptosporangiales</taxon>
        <taxon>Streptosporangiaceae</taxon>
        <taxon>Sinosporangium</taxon>
    </lineage>
</organism>